<dbReference type="Gene3D" id="3.40.50.720">
    <property type="entry name" value="NAD(P)-binding Rossmann-like Domain"/>
    <property type="match status" value="1"/>
</dbReference>
<dbReference type="AlphaFoldDB" id="A0A2S6GJ05"/>
<dbReference type="RefSeq" id="WP_104425258.1">
    <property type="nucleotide sequence ID" value="NZ_PTIY01000022.1"/>
</dbReference>
<evidence type="ECO:0000313" key="2">
    <source>
        <dbReference type="EMBL" id="PPK65136.1"/>
    </source>
</evidence>
<reference evidence="2 3" key="1">
    <citation type="submission" date="2018-02" db="EMBL/GenBank/DDBJ databases">
        <title>Subsurface microbial communities from deep shales in Ohio and West Virginia, USA.</title>
        <authorList>
            <person name="Wrighton K."/>
        </authorList>
    </citation>
    <scope>NUCLEOTIDE SEQUENCE [LARGE SCALE GENOMIC DNA]</scope>
    <source>
        <strain evidence="2 3">OWC-G53F</strain>
    </source>
</reference>
<dbReference type="SUPFAM" id="SSF51735">
    <property type="entry name" value="NAD(P)-binding Rossmann-fold domains"/>
    <property type="match status" value="1"/>
</dbReference>
<dbReference type="Proteomes" id="UP000238071">
    <property type="component" value="Unassembled WGS sequence"/>
</dbReference>
<dbReference type="OrthoDB" id="9808276at2"/>
<gene>
    <name evidence="2" type="ORF">B0F88_12216</name>
</gene>
<dbReference type="CDD" id="cd05266">
    <property type="entry name" value="SDR_a4"/>
    <property type="match status" value="1"/>
</dbReference>
<name>A0A2S6GJ05_9GAMM</name>
<dbReference type="Pfam" id="PF01370">
    <property type="entry name" value="Epimerase"/>
    <property type="match status" value="1"/>
</dbReference>
<evidence type="ECO:0000259" key="1">
    <source>
        <dbReference type="Pfam" id="PF01370"/>
    </source>
</evidence>
<dbReference type="InterPro" id="IPR051783">
    <property type="entry name" value="NAD(P)-dependent_oxidoreduct"/>
</dbReference>
<protein>
    <submittedName>
        <fullName evidence="2">Nucleoside-diphosphate-sugar epimerase</fullName>
    </submittedName>
</protein>
<dbReference type="InterPro" id="IPR036291">
    <property type="entry name" value="NAD(P)-bd_dom_sf"/>
</dbReference>
<dbReference type="GO" id="GO:0004029">
    <property type="term" value="F:aldehyde dehydrogenase (NAD+) activity"/>
    <property type="evidence" value="ECO:0007669"/>
    <property type="project" value="TreeGrafter"/>
</dbReference>
<evidence type="ECO:0000313" key="3">
    <source>
        <dbReference type="Proteomes" id="UP000238071"/>
    </source>
</evidence>
<sequence>MSKILIVGCGAIGSELAAVLSAKGHDVTGLKRKPPLSASGSVHYVAADISSAANLAGLDADFAQAFFIVSPDGRNEQSYRAVYQTGLDNLLDRLPETHWTMVSSTSVYGQNQGEWVDEDSPAEPGNITSRLIRQAEQGLIASNPANVVVRFSGIYGPGREYLLRQAMQTPAIQQTPPYFTNRIHQRDCVGVLAFLLEQCLAGETLAQCYLASDDDPAPTWEVVSWLAERLHCPPPVIKAVDADAGMNKRCNNTRLKALGYQFEYPSYKDGYLELIAARGG</sequence>
<organism evidence="2 3">
    <name type="scientific">Methylobacter tundripaludum</name>
    <dbReference type="NCBI Taxonomy" id="173365"/>
    <lineage>
        <taxon>Bacteria</taxon>
        <taxon>Pseudomonadati</taxon>
        <taxon>Pseudomonadota</taxon>
        <taxon>Gammaproteobacteria</taxon>
        <taxon>Methylococcales</taxon>
        <taxon>Methylococcaceae</taxon>
        <taxon>Methylobacter</taxon>
    </lineage>
</organism>
<accession>A0A2S6GJ05</accession>
<comment type="caution">
    <text evidence="2">The sequence shown here is derived from an EMBL/GenBank/DDBJ whole genome shotgun (WGS) entry which is preliminary data.</text>
</comment>
<dbReference type="EMBL" id="PTIY01000022">
    <property type="protein sequence ID" value="PPK65136.1"/>
    <property type="molecule type" value="Genomic_DNA"/>
</dbReference>
<dbReference type="InterPro" id="IPR001509">
    <property type="entry name" value="Epimerase_deHydtase"/>
</dbReference>
<feature type="domain" description="NAD-dependent epimerase/dehydratase" evidence="1">
    <location>
        <begin position="4"/>
        <end position="165"/>
    </location>
</feature>
<dbReference type="PANTHER" id="PTHR48079">
    <property type="entry name" value="PROTEIN YEEZ"/>
    <property type="match status" value="1"/>
</dbReference>
<proteinExistence type="predicted"/>
<dbReference type="PANTHER" id="PTHR48079:SF6">
    <property type="entry name" value="NAD(P)-BINDING DOMAIN-CONTAINING PROTEIN-RELATED"/>
    <property type="match status" value="1"/>
</dbReference>
<dbReference type="GO" id="GO:0005737">
    <property type="term" value="C:cytoplasm"/>
    <property type="evidence" value="ECO:0007669"/>
    <property type="project" value="TreeGrafter"/>
</dbReference>
<keyword evidence="3" id="KW-1185">Reference proteome</keyword>